<dbReference type="PANTHER" id="PTHR11232">
    <property type="entry name" value="PHOSPHOTYROSINE INTERACTION DOMAIN-CONTAINING FAMILY MEMBER"/>
    <property type="match status" value="1"/>
</dbReference>
<dbReference type="Proteomes" id="UP000030764">
    <property type="component" value="Unassembled WGS sequence"/>
</dbReference>
<dbReference type="Proteomes" id="UP000030758">
    <property type="component" value="Unassembled WGS sequence"/>
</dbReference>
<dbReference type="InterPro" id="IPR033930">
    <property type="entry name" value="FAM43A/B_PTB"/>
</dbReference>
<organism evidence="3 5">
    <name type="scientific">Trichuris suis</name>
    <name type="common">pig whipworm</name>
    <dbReference type="NCBI Taxonomy" id="68888"/>
    <lineage>
        <taxon>Eukaryota</taxon>
        <taxon>Metazoa</taxon>
        <taxon>Ecdysozoa</taxon>
        <taxon>Nematoda</taxon>
        <taxon>Enoplea</taxon>
        <taxon>Dorylaimia</taxon>
        <taxon>Trichinellida</taxon>
        <taxon>Trichuridae</taxon>
        <taxon>Trichuris</taxon>
    </lineage>
</organism>
<protein>
    <recommendedName>
        <fullName evidence="2">PID domain-containing protein</fullName>
    </recommendedName>
</protein>
<evidence type="ECO:0000313" key="3">
    <source>
        <dbReference type="EMBL" id="KFD55263.1"/>
    </source>
</evidence>
<dbReference type="SUPFAM" id="SSF50729">
    <property type="entry name" value="PH domain-like"/>
    <property type="match status" value="1"/>
</dbReference>
<feature type="compositionally biased region" description="Polar residues" evidence="1">
    <location>
        <begin position="340"/>
        <end position="352"/>
    </location>
</feature>
<dbReference type="InterPro" id="IPR011993">
    <property type="entry name" value="PH-like_dom_sf"/>
</dbReference>
<dbReference type="SMART" id="SM00462">
    <property type="entry name" value="PTB"/>
    <property type="match status" value="1"/>
</dbReference>
<accession>A0A085MDG7</accession>
<dbReference type="EMBL" id="KL363201">
    <property type="protein sequence ID" value="KFD55263.1"/>
    <property type="molecule type" value="Genomic_DNA"/>
</dbReference>
<feature type="compositionally biased region" description="Acidic residues" evidence="1">
    <location>
        <begin position="310"/>
        <end position="323"/>
    </location>
</feature>
<dbReference type="EMBL" id="KL367530">
    <property type="protein sequence ID" value="KFD65939.1"/>
    <property type="molecule type" value="Genomic_DNA"/>
</dbReference>
<evidence type="ECO:0000259" key="2">
    <source>
        <dbReference type="SMART" id="SM00462"/>
    </source>
</evidence>
<feature type="domain" description="PID" evidence="2">
    <location>
        <begin position="58"/>
        <end position="194"/>
    </location>
</feature>
<feature type="non-terminal residue" evidence="3">
    <location>
        <position position="352"/>
    </location>
</feature>
<evidence type="ECO:0000256" key="1">
    <source>
        <dbReference type="SAM" id="MobiDB-lite"/>
    </source>
</evidence>
<dbReference type="InterPro" id="IPR006020">
    <property type="entry name" value="PTB/PI_dom"/>
</dbReference>
<dbReference type="PANTHER" id="PTHR11232:SF2">
    <property type="entry name" value="FI05246P"/>
    <property type="match status" value="1"/>
</dbReference>
<evidence type="ECO:0000313" key="5">
    <source>
        <dbReference type="Proteomes" id="UP000030764"/>
    </source>
</evidence>
<dbReference type="Pfam" id="PF14719">
    <property type="entry name" value="PID_2"/>
    <property type="match status" value="1"/>
</dbReference>
<dbReference type="InterPro" id="IPR051133">
    <property type="entry name" value="Adapter_Engulfment-Domain"/>
</dbReference>
<dbReference type="Gene3D" id="2.30.29.30">
    <property type="entry name" value="Pleckstrin-homology domain (PH domain)/Phosphotyrosine-binding domain (PTB)"/>
    <property type="match status" value="1"/>
</dbReference>
<reference evidence="3 5" key="1">
    <citation type="journal article" date="2014" name="Nat. Genet.">
        <title>Genome and transcriptome of the porcine whipworm Trichuris suis.</title>
        <authorList>
            <person name="Jex A.R."/>
            <person name="Nejsum P."/>
            <person name="Schwarz E.M."/>
            <person name="Hu L."/>
            <person name="Young N.D."/>
            <person name="Hall R.S."/>
            <person name="Korhonen P.K."/>
            <person name="Liao S."/>
            <person name="Thamsborg S."/>
            <person name="Xia J."/>
            <person name="Xu P."/>
            <person name="Wang S."/>
            <person name="Scheerlinck J.P."/>
            <person name="Hofmann A."/>
            <person name="Sternberg P.W."/>
            <person name="Wang J."/>
            <person name="Gasser R.B."/>
        </authorList>
    </citation>
    <scope>NUCLEOTIDE SEQUENCE [LARGE SCALE GENOMIC DNA]</scope>
    <source>
        <strain evidence="4">DCEP-RM93F</strain>
        <strain evidence="3">DCEP-RM93M</strain>
    </source>
</reference>
<gene>
    <name evidence="3" type="ORF">M513_03904</name>
    <name evidence="4" type="ORF">M514_03904</name>
</gene>
<dbReference type="CDD" id="cd01214">
    <property type="entry name" value="PTB_FAM43A"/>
    <property type="match status" value="1"/>
</dbReference>
<feature type="region of interest" description="Disordered" evidence="1">
    <location>
        <begin position="300"/>
        <end position="352"/>
    </location>
</feature>
<evidence type="ECO:0000313" key="4">
    <source>
        <dbReference type="EMBL" id="KFD65939.1"/>
    </source>
</evidence>
<sequence length="352" mass="39705">MRTLSSTREREHTILAPDLAAVANQCSTLVDPIQATLCSYCPPAMPLFGRRRTFTVNEPDPAYEVIYLGNVPTPMARGEGCVDRPLGLIWRSYVERRKNCVHMRFVVTRSGLKVTTEKQGVTEYWSHRITYCVAPADYQRVFCWIYKHDGRRMKPELRCHAVLFKRSNQARRVAAKLQERLVIALNDYKRDKIARHRLRTSSSVNGGGQPLRRQMLYTGGQNFRPPLDRSKSAPKLYSIEESIEEDRPTDADITNEVLNCLVEEEEADISDSLYGDGPSSLTDDFDLTVEQELAKRLHLRPSSTGSEADTISDESGYIEEETDVSPSSGRKCSPPIFGSNAAQPTITRAQSE</sequence>
<name>A0A085MDG7_9BILA</name>
<keyword evidence="5" id="KW-1185">Reference proteome</keyword>
<proteinExistence type="predicted"/>
<dbReference type="AlphaFoldDB" id="A0A085MDG7"/>